<keyword evidence="1" id="KW-0677">Repeat</keyword>
<proteinExistence type="predicted"/>
<dbReference type="Gene3D" id="3.30.465.10">
    <property type="match status" value="1"/>
</dbReference>
<dbReference type="RefSeq" id="WP_128520282.1">
    <property type="nucleotide sequence ID" value="NZ_JALFCT010000063.1"/>
</dbReference>
<feature type="domain" description="CBS" evidence="5">
    <location>
        <begin position="232"/>
        <end position="294"/>
    </location>
</feature>
<dbReference type="OrthoDB" id="9798188at2"/>
<comment type="caution">
    <text evidence="6">The sequence shown here is derived from an EMBL/GenBank/DDBJ whole genome shotgun (WGS) entry which is preliminary data.</text>
</comment>
<dbReference type="SUPFAM" id="SSF56176">
    <property type="entry name" value="FAD-binding/transporter-associated domain-like"/>
    <property type="match status" value="1"/>
</dbReference>
<keyword evidence="4" id="KW-0812">Transmembrane</keyword>
<dbReference type="InterPro" id="IPR036318">
    <property type="entry name" value="FAD-bd_PCMH-like_sf"/>
</dbReference>
<feature type="transmembrane region" description="Helical" evidence="4">
    <location>
        <begin position="6"/>
        <end position="27"/>
    </location>
</feature>
<evidence type="ECO:0000256" key="1">
    <source>
        <dbReference type="ARBA" id="ARBA00022737"/>
    </source>
</evidence>
<dbReference type="CDD" id="cd04590">
    <property type="entry name" value="CBS_pair_CorC_HlyC_assoc"/>
    <property type="match status" value="1"/>
</dbReference>
<dbReference type="Gene3D" id="3.10.580.10">
    <property type="entry name" value="CBS-domain"/>
    <property type="match status" value="1"/>
</dbReference>
<dbReference type="Pfam" id="PF03471">
    <property type="entry name" value="CorC_HlyC"/>
    <property type="match status" value="1"/>
</dbReference>
<dbReference type="GO" id="GO:0050660">
    <property type="term" value="F:flavin adenine dinucleotide binding"/>
    <property type="evidence" value="ECO:0007669"/>
    <property type="project" value="InterPro"/>
</dbReference>
<sequence length="384" mass="44988">MDDFPSRPYCIGILILCAIVAIFASIAQTAIDEDDIPKTNRTYATTRWLHIFCGFCFVQCGVQFFDQYRWLFAIVLIYVFTLLCIQLPKRWIHQHPAKWPLNIYRAFEGLFYLFSLPVQITTFFEDEDISEEEIREMIKDGSESGHIDQAQTAMIENVFEMDDVAVEEICTHRSEVITLNLNQDVDVWHQIIHDHRHTFYPVYKDDEDDVVGLLDTRDYFRMNQNASKEEIMKVAVDDPFFVAESTKIDHLFKEMTARKNYFAIVLDEYGGLTGICTLHDIMESLVGEIYEEDEVDTKDIQRLDQYQWRIHGRAELEDVEEALHIDLHDEDDETFNGYILSQYGHIPEDGSHFEVDTDQMRIIVREVKNHRIGQTIVELRETAS</sequence>
<dbReference type="InterPro" id="IPR044751">
    <property type="entry name" value="Ion_transp-like_CBS"/>
</dbReference>
<evidence type="ECO:0000313" key="6">
    <source>
        <dbReference type="EMBL" id="RNM30368.1"/>
    </source>
</evidence>
<reference evidence="6 7" key="1">
    <citation type="submission" date="2018-11" db="EMBL/GenBank/DDBJ databases">
        <title>Clostridium sp. nov., a member of the family Erysipelotrichaceae isolated from pig faeces.</title>
        <authorList>
            <person name="Chang Y.-H."/>
        </authorList>
    </citation>
    <scope>NUCLEOTIDE SEQUENCE [LARGE SCALE GENOMIC DNA]</scope>
    <source>
        <strain evidence="6 7">YH-panp20</strain>
    </source>
</reference>
<dbReference type="PANTHER" id="PTHR43099:SF2">
    <property type="entry name" value="UPF0053 PROTEIN YRKA"/>
    <property type="match status" value="1"/>
</dbReference>
<evidence type="ECO:0000256" key="2">
    <source>
        <dbReference type="ARBA" id="ARBA00023122"/>
    </source>
</evidence>
<dbReference type="InterPro" id="IPR046342">
    <property type="entry name" value="CBS_dom_sf"/>
</dbReference>
<evidence type="ECO:0000256" key="4">
    <source>
        <dbReference type="SAM" id="Phobius"/>
    </source>
</evidence>
<dbReference type="Proteomes" id="UP000276568">
    <property type="component" value="Unassembled WGS sequence"/>
</dbReference>
<dbReference type="InterPro" id="IPR005170">
    <property type="entry name" value="Transptr-assoc_dom"/>
</dbReference>
<keyword evidence="2 3" id="KW-0129">CBS domain</keyword>
<protein>
    <submittedName>
        <fullName evidence="6">HlyC/CorC family transporter</fullName>
    </submittedName>
</protein>
<feature type="transmembrane region" description="Helical" evidence="4">
    <location>
        <begin position="71"/>
        <end position="88"/>
    </location>
</feature>
<dbReference type="InterPro" id="IPR000644">
    <property type="entry name" value="CBS_dom"/>
</dbReference>
<keyword evidence="4" id="KW-1133">Transmembrane helix</keyword>
<gene>
    <name evidence="6" type="ORF">EDX97_06130</name>
</gene>
<dbReference type="SUPFAM" id="SSF54631">
    <property type="entry name" value="CBS-domain pair"/>
    <property type="match status" value="1"/>
</dbReference>
<dbReference type="Pfam" id="PF00571">
    <property type="entry name" value="CBS"/>
    <property type="match status" value="2"/>
</dbReference>
<feature type="transmembrane region" description="Helical" evidence="4">
    <location>
        <begin position="48"/>
        <end position="65"/>
    </location>
</feature>
<evidence type="ECO:0000256" key="3">
    <source>
        <dbReference type="PROSITE-ProRule" id="PRU00703"/>
    </source>
</evidence>
<dbReference type="InterPro" id="IPR016169">
    <property type="entry name" value="FAD-bd_PCMH_sub2"/>
</dbReference>
<evidence type="ECO:0000313" key="7">
    <source>
        <dbReference type="Proteomes" id="UP000276568"/>
    </source>
</evidence>
<name>A0A3N0I0E5_9FIRM</name>
<keyword evidence="4" id="KW-0472">Membrane</keyword>
<dbReference type="SMART" id="SM01091">
    <property type="entry name" value="CorC_HlyC"/>
    <property type="match status" value="1"/>
</dbReference>
<dbReference type="PROSITE" id="PS51371">
    <property type="entry name" value="CBS"/>
    <property type="match status" value="1"/>
</dbReference>
<accession>A0A3N0I0E5</accession>
<dbReference type="EMBL" id="RJQC01000002">
    <property type="protein sequence ID" value="RNM30368.1"/>
    <property type="molecule type" value="Genomic_DNA"/>
</dbReference>
<evidence type="ECO:0000259" key="5">
    <source>
        <dbReference type="PROSITE" id="PS51371"/>
    </source>
</evidence>
<dbReference type="InterPro" id="IPR051676">
    <property type="entry name" value="UPF0053_domain"/>
</dbReference>
<organism evidence="6 7">
    <name type="scientific">Absicoccus porci</name>
    <dbReference type="NCBI Taxonomy" id="2486576"/>
    <lineage>
        <taxon>Bacteria</taxon>
        <taxon>Bacillati</taxon>
        <taxon>Bacillota</taxon>
        <taxon>Erysipelotrichia</taxon>
        <taxon>Erysipelotrichales</taxon>
        <taxon>Erysipelotrichaceae</taxon>
        <taxon>Absicoccus</taxon>
    </lineage>
</organism>
<dbReference type="PANTHER" id="PTHR43099">
    <property type="entry name" value="UPF0053 PROTEIN YRKA"/>
    <property type="match status" value="1"/>
</dbReference>
<dbReference type="AlphaFoldDB" id="A0A3N0I0E5"/>
<keyword evidence="7" id="KW-1185">Reference proteome</keyword>